<evidence type="ECO:0000256" key="1">
    <source>
        <dbReference type="SAM" id="MobiDB-lite"/>
    </source>
</evidence>
<protein>
    <submittedName>
        <fullName evidence="2">Uncharacterized protein</fullName>
    </submittedName>
</protein>
<evidence type="ECO:0000313" key="3">
    <source>
        <dbReference type="Proteomes" id="UP000799118"/>
    </source>
</evidence>
<dbReference type="AlphaFoldDB" id="A0A6A4HB22"/>
<gene>
    <name evidence="2" type="ORF">BT96DRAFT_1021914</name>
</gene>
<organism evidence="2 3">
    <name type="scientific">Gymnopus androsaceus JB14</name>
    <dbReference type="NCBI Taxonomy" id="1447944"/>
    <lineage>
        <taxon>Eukaryota</taxon>
        <taxon>Fungi</taxon>
        <taxon>Dikarya</taxon>
        <taxon>Basidiomycota</taxon>
        <taxon>Agaricomycotina</taxon>
        <taxon>Agaricomycetes</taxon>
        <taxon>Agaricomycetidae</taxon>
        <taxon>Agaricales</taxon>
        <taxon>Marasmiineae</taxon>
        <taxon>Omphalotaceae</taxon>
        <taxon>Gymnopus</taxon>
    </lineage>
</organism>
<dbReference type="Proteomes" id="UP000799118">
    <property type="component" value="Unassembled WGS sequence"/>
</dbReference>
<evidence type="ECO:0000313" key="2">
    <source>
        <dbReference type="EMBL" id="KAE9395499.1"/>
    </source>
</evidence>
<feature type="region of interest" description="Disordered" evidence="1">
    <location>
        <begin position="29"/>
        <end position="55"/>
    </location>
</feature>
<keyword evidence="3" id="KW-1185">Reference proteome</keyword>
<feature type="region of interest" description="Disordered" evidence="1">
    <location>
        <begin position="153"/>
        <end position="202"/>
    </location>
</feature>
<dbReference type="EMBL" id="ML769530">
    <property type="protein sequence ID" value="KAE9395499.1"/>
    <property type="molecule type" value="Genomic_DNA"/>
</dbReference>
<sequence>MSRAYNAYFGNSPNHVAVVNALAKEWTSTSKKAQRDRYPEVEDESRRQRTAEVSGVGGERKKVAVRVIAVEMGNRMSSKRRNWLIRASALRDKFHALIRQKSLKWKRRQAKQDYVAAEDCDQQSASTHLHSTGSLVAHTTTIASATARTFDSIVLSSSPPPRRPNRPSNAALPNGFESPPLHPHPHRRTVSQARHTNSLPPSITIPTATPPLLIFPLCTSLYCLARLRTTCFLRTSRTLAIGTFLCSHLPHLHLRLLYPLVDVVCGEFERMRCRVEFSSQPGTPTEKEKEKGLRSITPPPVHLAIAPTSAGAVR</sequence>
<reference evidence="2" key="1">
    <citation type="journal article" date="2019" name="Environ. Microbiol.">
        <title>Fungal ecological strategies reflected in gene transcription - a case study of two litter decomposers.</title>
        <authorList>
            <person name="Barbi F."/>
            <person name="Kohler A."/>
            <person name="Barry K."/>
            <person name="Baskaran P."/>
            <person name="Daum C."/>
            <person name="Fauchery L."/>
            <person name="Ihrmark K."/>
            <person name="Kuo A."/>
            <person name="LaButti K."/>
            <person name="Lipzen A."/>
            <person name="Morin E."/>
            <person name="Grigoriev I.V."/>
            <person name="Henrissat B."/>
            <person name="Lindahl B."/>
            <person name="Martin F."/>
        </authorList>
    </citation>
    <scope>NUCLEOTIDE SEQUENCE</scope>
    <source>
        <strain evidence="2">JB14</strain>
    </source>
</reference>
<name>A0A6A4HB22_9AGAR</name>
<proteinExistence type="predicted"/>
<accession>A0A6A4HB22</accession>
<feature type="region of interest" description="Disordered" evidence="1">
    <location>
        <begin position="279"/>
        <end position="299"/>
    </location>
</feature>
<feature type="compositionally biased region" description="Basic and acidic residues" evidence="1">
    <location>
        <begin position="33"/>
        <end position="50"/>
    </location>
</feature>